<dbReference type="PANTHER" id="PTHR16489">
    <property type="entry name" value="GH11727P"/>
    <property type="match status" value="1"/>
</dbReference>
<name>A0A1B6FV58_9HEMI</name>
<dbReference type="GO" id="GO:0005783">
    <property type="term" value="C:endoplasmic reticulum"/>
    <property type="evidence" value="ECO:0007669"/>
    <property type="project" value="TreeGrafter"/>
</dbReference>
<accession>A0A1B6FV58</accession>
<dbReference type="GO" id="GO:0000164">
    <property type="term" value="C:protein phosphatase type 1 complex"/>
    <property type="evidence" value="ECO:0007669"/>
    <property type="project" value="TreeGrafter"/>
</dbReference>
<dbReference type="EMBL" id="GECZ01015694">
    <property type="protein sequence ID" value="JAS54075.1"/>
    <property type="molecule type" value="Transcribed_RNA"/>
</dbReference>
<dbReference type="GO" id="GO:0019888">
    <property type="term" value="F:protein phosphatase regulator activity"/>
    <property type="evidence" value="ECO:0007669"/>
    <property type="project" value="TreeGrafter"/>
</dbReference>
<dbReference type="PANTHER" id="PTHR16489:SF12">
    <property type="entry name" value="GH11727P"/>
    <property type="match status" value="1"/>
</dbReference>
<dbReference type="GO" id="GO:0034976">
    <property type="term" value="P:response to endoplasmic reticulum stress"/>
    <property type="evidence" value="ECO:0007669"/>
    <property type="project" value="TreeGrafter"/>
</dbReference>
<gene>
    <name evidence="2" type="ORF">g.26591</name>
    <name evidence="3" type="ORF">g.26592</name>
    <name evidence="4" type="ORF">g.26593</name>
</gene>
<proteinExistence type="predicted"/>
<evidence type="ECO:0000313" key="2">
    <source>
        <dbReference type="EMBL" id="JAS54075.1"/>
    </source>
</evidence>
<evidence type="ECO:0000313" key="4">
    <source>
        <dbReference type="EMBL" id="JAS59507.1"/>
    </source>
</evidence>
<evidence type="ECO:0000313" key="3">
    <source>
        <dbReference type="EMBL" id="JAS55232.1"/>
    </source>
</evidence>
<feature type="region of interest" description="Disordered" evidence="1">
    <location>
        <begin position="307"/>
        <end position="330"/>
    </location>
</feature>
<dbReference type="AlphaFoldDB" id="A0A1B6FV58"/>
<protein>
    <submittedName>
        <fullName evidence="2">Uncharacterized protein</fullName>
    </submittedName>
</protein>
<sequence>MYTQNLNYLPNKKQSTFGLSGSIPQHLEFIKKITTKPFIQFEDSSGNVSVDYKTICGDRSQENIVPSTNIMDLMYSFRDTSKSGSTVSTIPNHSERTKSNCKDLSLIAQYSRIATMPMLSSQLVGGFVGSKSQIGRKPVHGFRLKMWDIIRELLLIGHPPKTSSSENMQKTDFIEENHCNMWKPNEIQHCSTSISDNCSLKHQPNQDQTKVEQSNKQSYADVAKAKSCKVRETPAKATKFDLSDNHGNSSQSKDCSMTKHIIEPVQLLPENNSNRNRFASDCSADSEDSFIVFEYCDDDRSVDGDSSCSDDEFTQDSHSNEESSNFGSAPSRKFSFNQCCNPGAKKVRFAEGKDLAQIHPMVTWDFAYRSARKGPWETLALDSQRFKCRVARTEKILAPVLDPEHRAAVYRLRFTPSSSS</sequence>
<dbReference type="InterPro" id="IPR051254">
    <property type="entry name" value="PPP1R15"/>
</dbReference>
<dbReference type="EMBL" id="GECZ01010262">
    <property type="protein sequence ID" value="JAS59507.1"/>
    <property type="molecule type" value="Transcribed_RNA"/>
</dbReference>
<reference evidence="2" key="1">
    <citation type="submission" date="2015-11" db="EMBL/GenBank/DDBJ databases">
        <title>De novo transcriptome assembly of four potential Pierce s Disease insect vectors from Arizona vineyards.</title>
        <authorList>
            <person name="Tassone E.E."/>
        </authorList>
    </citation>
    <scope>NUCLEOTIDE SEQUENCE</scope>
</reference>
<organism evidence="2">
    <name type="scientific">Cuerna arida</name>
    <dbReference type="NCBI Taxonomy" id="1464854"/>
    <lineage>
        <taxon>Eukaryota</taxon>
        <taxon>Metazoa</taxon>
        <taxon>Ecdysozoa</taxon>
        <taxon>Arthropoda</taxon>
        <taxon>Hexapoda</taxon>
        <taxon>Insecta</taxon>
        <taxon>Pterygota</taxon>
        <taxon>Neoptera</taxon>
        <taxon>Paraneoptera</taxon>
        <taxon>Hemiptera</taxon>
        <taxon>Auchenorrhyncha</taxon>
        <taxon>Membracoidea</taxon>
        <taxon>Cicadellidae</taxon>
        <taxon>Cicadellinae</taxon>
        <taxon>Proconiini</taxon>
        <taxon>Cuerna</taxon>
    </lineage>
</organism>
<dbReference type="EMBL" id="GECZ01014537">
    <property type="protein sequence ID" value="JAS55232.1"/>
    <property type="molecule type" value="Transcribed_RNA"/>
</dbReference>
<evidence type="ECO:0000256" key="1">
    <source>
        <dbReference type="SAM" id="MobiDB-lite"/>
    </source>
</evidence>